<dbReference type="Gene3D" id="3.40.190.10">
    <property type="entry name" value="Periplasmic binding protein-like II"/>
    <property type="match status" value="1"/>
</dbReference>
<dbReference type="Proteomes" id="UP001321520">
    <property type="component" value="Chromosome"/>
</dbReference>
<name>A0ABY9EH45_9GAMM</name>
<dbReference type="Gene3D" id="3.90.76.10">
    <property type="entry name" value="Dipeptide-binding Protein, Domain 1"/>
    <property type="match status" value="1"/>
</dbReference>
<organism evidence="2 3">
    <name type="scientific">Microbulbifer spongiae</name>
    <dbReference type="NCBI Taxonomy" id="2944933"/>
    <lineage>
        <taxon>Bacteria</taxon>
        <taxon>Pseudomonadati</taxon>
        <taxon>Pseudomonadota</taxon>
        <taxon>Gammaproteobacteria</taxon>
        <taxon>Cellvibrionales</taxon>
        <taxon>Microbulbiferaceae</taxon>
        <taxon>Microbulbifer</taxon>
    </lineage>
</organism>
<gene>
    <name evidence="2" type="ORF">M8T91_01680</name>
</gene>
<dbReference type="SUPFAM" id="SSF53850">
    <property type="entry name" value="Periplasmic binding protein-like II"/>
    <property type="match status" value="1"/>
</dbReference>
<dbReference type="PIRSF" id="PIRSF002741">
    <property type="entry name" value="MppA"/>
    <property type="match status" value="1"/>
</dbReference>
<dbReference type="InterPro" id="IPR039424">
    <property type="entry name" value="SBP_5"/>
</dbReference>
<feature type="domain" description="Solute-binding protein family 5" evidence="1">
    <location>
        <begin position="76"/>
        <end position="427"/>
    </location>
</feature>
<evidence type="ECO:0000313" key="3">
    <source>
        <dbReference type="Proteomes" id="UP001321520"/>
    </source>
</evidence>
<keyword evidence="3" id="KW-1185">Reference proteome</keyword>
<evidence type="ECO:0000313" key="2">
    <source>
        <dbReference type="EMBL" id="WKD50166.1"/>
    </source>
</evidence>
<dbReference type="RefSeq" id="WP_301416209.1">
    <property type="nucleotide sequence ID" value="NZ_CP098023.1"/>
</dbReference>
<sequence>MPFSRRALIQYTALWPFLGFALSSAGANGRANRLVIADEGGDRGLPAPFLHHKDGIGYLYTSYIFDTLIAQDRTGKLVGGLARAWQLSSDGLSCTITLRDNIRWHDGSPLTAKDVVFTVAYMAKHPYLFVSTVKIARAVALSANRLNILLREPDAGLLSGTLLNLPILPEHLYAGHASPERFTSGSALMGSGPYRFSGYDRAEGRYFFKGNTDYYRGDPLFDQMAIVTMGPDAALRAMRSGEVDLIPFLPYDRVTQARSMGFQVVTAASNHVVRLLFNNRNRFQDRDRRHALAFAIHRKALIETVRQGEATPADTGFFQPNSPWGGDTALPSYAFDPQQAQTLLSKSGWSRDQHKRWCSDGEVIHLTLVTDTPLRREAVVVSEQLESIGLSVDVRILERTALREALRSGNFDLSLLSTSTMGDPSDLARYLAGDFWNGDYFAGSREMTALLEQQAQVVSLHQRKALLAKFQALYANELPSYMLFNPTYATAHNHKIAPRFLPDGVAIGIPTSVHKSVLVG</sequence>
<proteinExistence type="predicted"/>
<protein>
    <submittedName>
        <fullName evidence="2">ABC transporter substrate-binding protein</fullName>
    </submittedName>
</protein>
<dbReference type="PANTHER" id="PTHR30290">
    <property type="entry name" value="PERIPLASMIC BINDING COMPONENT OF ABC TRANSPORTER"/>
    <property type="match status" value="1"/>
</dbReference>
<dbReference type="Pfam" id="PF00496">
    <property type="entry name" value="SBP_bac_5"/>
    <property type="match status" value="1"/>
</dbReference>
<dbReference type="InterPro" id="IPR000914">
    <property type="entry name" value="SBP_5_dom"/>
</dbReference>
<dbReference type="InterPro" id="IPR030678">
    <property type="entry name" value="Peptide/Ni-bd"/>
</dbReference>
<accession>A0ABY9EH45</accession>
<dbReference type="Gene3D" id="3.10.105.10">
    <property type="entry name" value="Dipeptide-binding Protein, Domain 3"/>
    <property type="match status" value="1"/>
</dbReference>
<dbReference type="EMBL" id="CP098023">
    <property type="protein sequence ID" value="WKD50166.1"/>
    <property type="molecule type" value="Genomic_DNA"/>
</dbReference>
<evidence type="ECO:0000259" key="1">
    <source>
        <dbReference type="Pfam" id="PF00496"/>
    </source>
</evidence>
<reference evidence="2 3" key="1">
    <citation type="submission" date="2022-05" db="EMBL/GenBank/DDBJ databases">
        <title>Microbulbifer sp. nov., isolated from sponge.</title>
        <authorList>
            <person name="Gao L."/>
        </authorList>
    </citation>
    <scope>NUCLEOTIDE SEQUENCE [LARGE SCALE GENOMIC DNA]</scope>
    <source>
        <strain evidence="2 3">MI-G</strain>
    </source>
</reference>